<dbReference type="Pfam" id="PF02824">
    <property type="entry name" value="TGS"/>
    <property type="match status" value="1"/>
</dbReference>
<sequence length="898" mass="99572">MSFNANAVNSDDVLFIIDADCCIVDTHTALINCLGAVSNINGSCIYSPWKDTKPEEPRDCLNSGCPRQEHLDEDKGVIGNGVIPPSDPISGANTHQEETVKNPDEGGSKQLALRKEPVPNGVEDGVCSNCINGQHQSDKGLLEPSSKVAKDSKVSSKNHQRRLRELTRLIRDDSCIANEVIQEAIQVADCLLEEAKGVKNERFESLDSSFRDSSVAVVLRDQQQGLYESLHNKNEINVTPFQRFVEDIALSSYQSKGEADVIQNLEVVLEKLLVGAPNIKASSGRVILFSHFPQVIRRLLELVDGKFGQRDVKIEVALRENVVSHHANQSRETHCVLYPEESVAVRKLAAEFGKVQKEGIRVVPKAALSTLQTTGSSTGVASDKVNLHCEPDLDSIRGLGAIYVKLNRPLYIEGTVVKGFGRGAAFLGIPTANLDCDSIPHLVPGVYFGTCWLSGNSEVSEDTPLAAILSVGFNPQFDDAAYSVEPYIYHEFQFSLLGQRLKLAIEGFQRTEAKFESVEGLSIKSYNTVKMGVIEKIREIEAEMARTQKNKATEYHLGQLKAKLAKYRTQLVEARSMGGGKGETFEVSKYGDARVCLIGFPSVGKSTLSNALTNMNSATAEYEFTTLTCVPGILVYKAAKIQLLDLPGILDGASEGRGRGRQVIAIANSCDLVLMILDATKDDSQKRKLERELENAGIRINRKPPNISFRQKKTGGLNINHLVPVTHLSERVVHSVLHEYKIFHADIIIREDATVDDLIDVVRGNVKYCKCIYVYNKVDMLSLPEIEEIALRPNTVVVSSSKEWNLELLKERMWDELELMRIYTKNKGELPNFDEPIIMTPQRGDGRVASAVEMIHKKMLDEFKFALVWGASVKHNPQHVGLRHQLCDEDVIQVFKKR</sequence>
<organism evidence="12 13">
    <name type="scientific">Babesia ovata</name>
    <dbReference type="NCBI Taxonomy" id="189622"/>
    <lineage>
        <taxon>Eukaryota</taxon>
        <taxon>Sar</taxon>
        <taxon>Alveolata</taxon>
        <taxon>Apicomplexa</taxon>
        <taxon>Aconoidasida</taxon>
        <taxon>Piroplasmida</taxon>
        <taxon>Babesiidae</taxon>
        <taxon>Babesia</taxon>
    </lineage>
</organism>
<dbReference type="UniPathway" id="UPA00276">
    <property type="reaction ID" value="UER00406"/>
</dbReference>
<dbReference type="Proteomes" id="UP000236319">
    <property type="component" value="Unassembled WGS sequence"/>
</dbReference>
<proteinExistence type="predicted"/>
<evidence type="ECO:0000313" key="12">
    <source>
        <dbReference type="EMBL" id="GBE61220.1"/>
    </source>
</evidence>
<dbReference type="GO" id="GO:0009398">
    <property type="term" value="P:FMN biosynthetic process"/>
    <property type="evidence" value="ECO:0007669"/>
    <property type="project" value="UniProtKB-UniPathway"/>
</dbReference>
<evidence type="ECO:0000256" key="8">
    <source>
        <dbReference type="ARBA" id="ARBA00023134"/>
    </source>
</evidence>
<comment type="caution">
    <text evidence="12">The sequence shown here is derived from an EMBL/GenBank/DDBJ whole genome shotgun (WGS) entry which is preliminary data.</text>
</comment>
<dbReference type="OrthoDB" id="603at2759"/>
<dbReference type="PROSITE" id="PS00905">
    <property type="entry name" value="GTP1_OBG"/>
    <property type="match status" value="1"/>
</dbReference>
<dbReference type="Gene3D" id="3.10.20.30">
    <property type="match status" value="1"/>
</dbReference>
<dbReference type="SUPFAM" id="SSF52540">
    <property type="entry name" value="P-loop containing nucleoside triphosphate hydrolases"/>
    <property type="match status" value="1"/>
</dbReference>
<dbReference type="Gene3D" id="6.10.140.1070">
    <property type="match status" value="2"/>
</dbReference>
<evidence type="ECO:0000313" key="13">
    <source>
        <dbReference type="Proteomes" id="UP000236319"/>
    </source>
</evidence>
<dbReference type="InterPro" id="IPR023465">
    <property type="entry name" value="Riboflavin_kinase_dom_sf"/>
</dbReference>
<dbReference type="EC" id="2.7.1.26" evidence="2"/>
<keyword evidence="3" id="KW-0285">Flavoprotein</keyword>
<dbReference type="Pfam" id="PF01926">
    <property type="entry name" value="MMR_HSR1"/>
    <property type="match status" value="1"/>
</dbReference>
<keyword evidence="5" id="KW-0808">Transferase</keyword>
<evidence type="ECO:0000256" key="2">
    <source>
        <dbReference type="ARBA" id="ARBA00012105"/>
    </source>
</evidence>
<dbReference type="PANTHER" id="PTHR43127">
    <property type="entry name" value="DEVELOPMENTALLY-REGULATED GTP-BINDING PROTEIN 2"/>
    <property type="match status" value="1"/>
</dbReference>
<dbReference type="FunFam" id="3.40.50.300:FF:001436">
    <property type="entry name" value="Developmentally-regulated GTP-binding protein"/>
    <property type="match status" value="1"/>
</dbReference>
<feature type="domain" description="OBG-type G" evidence="11">
    <location>
        <begin position="593"/>
        <end position="818"/>
    </location>
</feature>
<feature type="region of interest" description="Disordered" evidence="10">
    <location>
        <begin position="137"/>
        <end position="159"/>
    </location>
</feature>
<feature type="compositionally biased region" description="Basic and acidic residues" evidence="10">
    <location>
        <begin position="95"/>
        <end position="109"/>
    </location>
</feature>
<dbReference type="NCBIfam" id="TIGR00231">
    <property type="entry name" value="small_GTP"/>
    <property type="match status" value="1"/>
</dbReference>
<feature type="region of interest" description="Disordered" evidence="10">
    <location>
        <begin position="71"/>
        <end position="109"/>
    </location>
</feature>
<dbReference type="InterPro" id="IPR012675">
    <property type="entry name" value="Beta-grasp_dom_sf"/>
</dbReference>
<dbReference type="InterPro" id="IPR015865">
    <property type="entry name" value="Riboflavin_kinase_bac/euk"/>
</dbReference>
<dbReference type="GO" id="GO:0003924">
    <property type="term" value="F:GTPase activity"/>
    <property type="evidence" value="ECO:0007669"/>
    <property type="project" value="InterPro"/>
</dbReference>
<dbReference type="Pfam" id="PF16897">
    <property type="entry name" value="MMR_HSR1_Xtn"/>
    <property type="match status" value="1"/>
</dbReference>
<reference evidence="12 13" key="1">
    <citation type="journal article" date="2017" name="BMC Genomics">
        <title>Whole-genome assembly of Babesia ovata and comparative genomics between closely related pathogens.</title>
        <authorList>
            <person name="Yamagishi J."/>
            <person name="Asada M."/>
            <person name="Hakimi H."/>
            <person name="Tanaka T.Q."/>
            <person name="Sugimoto C."/>
            <person name="Kawazu S."/>
        </authorList>
    </citation>
    <scope>NUCLEOTIDE SEQUENCE [LARGE SCALE GENOMIC DNA]</scope>
    <source>
        <strain evidence="12 13">Miyake</strain>
    </source>
</reference>
<evidence type="ECO:0000256" key="9">
    <source>
        <dbReference type="SAM" id="Coils"/>
    </source>
</evidence>
<dbReference type="Pfam" id="PF01687">
    <property type="entry name" value="Flavokinase"/>
    <property type="match status" value="1"/>
</dbReference>
<protein>
    <recommendedName>
        <fullName evidence="2">riboflavin kinase</fullName>
        <ecNumber evidence="2">2.7.1.26</ecNumber>
    </recommendedName>
</protein>
<dbReference type="EMBL" id="BDSA01000003">
    <property type="protein sequence ID" value="GBE61220.1"/>
    <property type="molecule type" value="Genomic_DNA"/>
</dbReference>
<dbReference type="VEuPathDB" id="PiroplasmaDB:BOVATA_027130"/>
<dbReference type="GO" id="GO:0008531">
    <property type="term" value="F:riboflavin kinase activity"/>
    <property type="evidence" value="ECO:0007669"/>
    <property type="project" value="UniProtKB-EC"/>
</dbReference>
<comment type="pathway">
    <text evidence="1">Cofactor biosynthesis; FMN biosynthesis; FMN from riboflavin (ATP route): step 1/1.</text>
</comment>
<keyword evidence="6" id="KW-0547">Nucleotide-binding</keyword>
<dbReference type="PRINTS" id="PR00326">
    <property type="entry name" value="GTP1OBG"/>
</dbReference>
<evidence type="ECO:0000259" key="11">
    <source>
        <dbReference type="PROSITE" id="PS51710"/>
    </source>
</evidence>
<dbReference type="GO" id="GO:0005525">
    <property type="term" value="F:GTP binding"/>
    <property type="evidence" value="ECO:0007669"/>
    <property type="project" value="UniProtKB-KW"/>
</dbReference>
<dbReference type="CDD" id="cd01896">
    <property type="entry name" value="DRG"/>
    <property type="match status" value="1"/>
</dbReference>
<dbReference type="InterPro" id="IPR031662">
    <property type="entry name" value="GTP-binding_2"/>
</dbReference>
<evidence type="ECO:0000256" key="1">
    <source>
        <dbReference type="ARBA" id="ARBA00005201"/>
    </source>
</evidence>
<keyword evidence="4" id="KW-0288">FMN</keyword>
<accession>A0A2H6KDZ1</accession>
<dbReference type="FunFam" id="3.10.20.30:FF:000003">
    <property type="entry name" value="Developmentally-regulated GTP-binding protein 1"/>
    <property type="match status" value="1"/>
</dbReference>
<gene>
    <name evidence="12" type="ORF">BOVATA_027130</name>
</gene>
<evidence type="ECO:0000256" key="5">
    <source>
        <dbReference type="ARBA" id="ARBA00022679"/>
    </source>
</evidence>
<dbReference type="InterPro" id="IPR004095">
    <property type="entry name" value="TGS"/>
</dbReference>
<keyword evidence="9" id="KW-0175">Coiled coil</keyword>
<dbReference type="GO" id="GO:0009231">
    <property type="term" value="P:riboflavin biosynthetic process"/>
    <property type="evidence" value="ECO:0007669"/>
    <property type="project" value="InterPro"/>
</dbReference>
<evidence type="ECO:0000256" key="3">
    <source>
        <dbReference type="ARBA" id="ARBA00022630"/>
    </source>
</evidence>
<feature type="coiled-coil region" evidence="9">
    <location>
        <begin position="530"/>
        <end position="577"/>
    </location>
</feature>
<keyword evidence="7" id="KW-0067">ATP-binding</keyword>
<dbReference type="InterPro" id="IPR012676">
    <property type="entry name" value="TGS-like"/>
</dbReference>
<dbReference type="InterPro" id="IPR027417">
    <property type="entry name" value="P-loop_NTPase"/>
</dbReference>
<evidence type="ECO:0000256" key="4">
    <source>
        <dbReference type="ARBA" id="ARBA00022643"/>
    </source>
</evidence>
<dbReference type="Gene3D" id="2.40.30.30">
    <property type="entry name" value="Riboflavin kinase-like"/>
    <property type="match status" value="1"/>
</dbReference>
<dbReference type="RefSeq" id="XP_028867463.1">
    <property type="nucleotide sequence ID" value="XM_029011630.1"/>
</dbReference>
<dbReference type="SUPFAM" id="SSF81271">
    <property type="entry name" value="TGS-like"/>
    <property type="match status" value="1"/>
</dbReference>
<dbReference type="InterPro" id="IPR045001">
    <property type="entry name" value="DRG"/>
</dbReference>
<keyword evidence="13" id="KW-1185">Reference proteome</keyword>
<dbReference type="GO" id="GO:0005524">
    <property type="term" value="F:ATP binding"/>
    <property type="evidence" value="ECO:0007669"/>
    <property type="project" value="UniProtKB-KW"/>
</dbReference>
<dbReference type="AlphaFoldDB" id="A0A2H6KDZ1"/>
<dbReference type="InterPro" id="IPR006074">
    <property type="entry name" value="GTP1-OBG_CS"/>
</dbReference>
<evidence type="ECO:0000256" key="7">
    <source>
        <dbReference type="ARBA" id="ARBA00022840"/>
    </source>
</evidence>
<dbReference type="SUPFAM" id="SSF82114">
    <property type="entry name" value="Riboflavin kinase-like"/>
    <property type="match status" value="1"/>
</dbReference>
<dbReference type="InterPro" id="IPR006073">
    <property type="entry name" value="GTP-bd"/>
</dbReference>
<dbReference type="GeneID" id="39874990"/>
<dbReference type="InterPro" id="IPR031167">
    <property type="entry name" value="G_OBG"/>
</dbReference>
<dbReference type="SMART" id="SM00904">
    <property type="entry name" value="Flavokinase"/>
    <property type="match status" value="1"/>
</dbReference>
<keyword evidence="8" id="KW-0342">GTP-binding</keyword>
<name>A0A2H6KDZ1_9APIC</name>
<evidence type="ECO:0000256" key="6">
    <source>
        <dbReference type="ARBA" id="ARBA00022741"/>
    </source>
</evidence>
<dbReference type="InterPro" id="IPR005225">
    <property type="entry name" value="Small_GTP-bd"/>
</dbReference>
<dbReference type="PROSITE" id="PS51710">
    <property type="entry name" value="G_OBG"/>
    <property type="match status" value="1"/>
</dbReference>
<evidence type="ECO:0000256" key="10">
    <source>
        <dbReference type="SAM" id="MobiDB-lite"/>
    </source>
</evidence>